<dbReference type="EMBL" id="VFON01000002">
    <property type="protein sequence ID" value="TQL40858.1"/>
    <property type="molecule type" value="Genomic_DNA"/>
</dbReference>
<keyword evidence="2 6" id="KW-0812">Transmembrane</keyword>
<feature type="transmembrane region" description="Helical" evidence="6">
    <location>
        <begin position="66"/>
        <end position="83"/>
    </location>
</feature>
<evidence type="ECO:0000256" key="6">
    <source>
        <dbReference type="SAM" id="Phobius"/>
    </source>
</evidence>
<accession>A0A542XYH1</accession>
<dbReference type="RefSeq" id="WP_141888946.1">
    <property type="nucleotide sequence ID" value="NZ_BAAAUY010000018.1"/>
</dbReference>
<feature type="region of interest" description="Disordered" evidence="5">
    <location>
        <begin position="435"/>
        <end position="457"/>
    </location>
</feature>
<feature type="transmembrane region" description="Helical" evidence="6">
    <location>
        <begin position="21"/>
        <end position="42"/>
    </location>
</feature>
<keyword evidence="4 6" id="KW-0472">Membrane</keyword>
<evidence type="ECO:0000256" key="1">
    <source>
        <dbReference type="ARBA" id="ARBA00004651"/>
    </source>
</evidence>
<evidence type="ECO:0000256" key="4">
    <source>
        <dbReference type="ARBA" id="ARBA00023136"/>
    </source>
</evidence>
<dbReference type="InterPro" id="IPR036640">
    <property type="entry name" value="ABC1_TM_sf"/>
</dbReference>
<evidence type="ECO:0000256" key="5">
    <source>
        <dbReference type="SAM" id="MobiDB-lite"/>
    </source>
</evidence>
<proteinExistence type="predicted"/>
<dbReference type="SUPFAM" id="SSF52540">
    <property type="entry name" value="P-loop containing nucleoside triphosphate hydrolases"/>
    <property type="match status" value="1"/>
</dbReference>
<dbReference type="GO" id="GO:0005524">
    <property type="term" value="F:ATP binding"/>
    <property type="evidence" value="ECO:0007669"/>
    <property type="project" value="InterPro"/>
</dbReference>
<dbReference type="Proteomes" id="UP000319094">
    <property type="component" value="Unassembled WGS sequence"/>
</dbReference>
<dbReference type="PANTHER" id="PTHR43394:SF1">
    <property type="entry name" value="ATP-BINDING CASSETTE SUB-FAMILY B MEMBER 10, MITOCHONDRIAL"/>
    <property type="match status" value="1"/>
</dbReference>
<feature type="transmembrane region" description="Helical" evidence="6">
    <location>
        <begin position="164"/>
        <end position="185"/>
    </location>
</feature>
<dbReference type="InterPro" id="IPR039421">
    <property type="entry name" value="Type_1_exporter"/>
</dbReference>
<evidence type="ECO:0000313" key="8">
    <source>
        <dbReference type="EMBL" id="TQL40858.1"/>
    </source>
</evidence>
<comment type="subcellular location">
    <subcellularLocation>
        <location evidence="1">Cell membrane</location>
        <topology evidence="1">Multi-pass membrane protein</topology>
    </subcellularLocation>
</comment>
<dbReference type="InterPro" id="IPR011527">
    <property type="entry name" value="ABC1_TM_dom"/>
</dbReference>
<feature type="transmembrane region" description="Helical" evidence="6">
    <location>
        <begin position="285"/>
        <end position="312"/>
    </location>
</feature>
<dbReference type="GO" id="GO:0005886">
    <property type="term" value="C:plasma membrane"/>
    <property type="evidence" value="ECO:0007669"/>
    <property type="project" value="UniProtKB-SubCell"/>
</dbReference>
<dbReference type="Gene3D" id="1.20.1560.10">
    <property type="entry name" value="ABC transporter type 1, transmembrane domain"/>
    <property type="match status" value="1"/>
</dbReference>
<keyword evidence="3 6" id="KW-1133">Transmembrane helix</keyword>
<keyword evidence="9" id="KW-1185">Reference proteome</keyword>
<evidence type="ECO:0000259" key="7">
    <source>
        <dbReference type="PROSITE" id="PS50929"/>
    </source>
</evidence>
<organism evidence="8 9">
    <name type="scientific">Leucobacter komagatae</name>
    <dbReference type="NCBI Taxonomy" id="55969"/>
    <lineage>
        <taxon>Bacteria</taxon>
        <taxon>Bacillati</taxon>
        <taxon>Actinomycetota</taxon>
        <taxon>Actinomycetes</taxon>
        <taxon>Micrococcales</taxon>
        <taxon>Microbacteriaceae</taxon>
        <taxon>Leucobacter</taxon>
    </lineage>
</organism>
<dbReference type="Gene3D" id="3.40.50.300">
    <property type="entry name" value="P-loop containing nucleotide triphosphate hydrolases"/>
    <property type="match status" value="1"/>
</dbReference>
<evidence type="ECO:0000256" key="3">
    <source>
        <dbReference type="ARBA" id="ARBA00022989"/>
    </source>
</evidence>
<protein>
    <submittedName>
        <fullName evidence="8">ABC-type multidrug transport system fused ATPase/permease subunit</fullName>
    </submittedName>
</protein>
<evidence type="ECO:0000313" key="9">
    <source>
        <dbReference type="Proteomes" id="UP000319094"/>
    </source>
</evidence>
<dbReference type="GO" id="GO:0015421">
    <property type="term" value="F:ABC-type oligopeptide transporter activity"/>
    <property type="evidence" value="ECO:0007669"/>
    <property type="project" value="TreeGrafter"/>
</dbReference>
<dbReference type="PANTHER" id="PTHR43394">
    <property type="entry name" value="ATP-DEPENDENT PERMEASE MDL1, MITOCHONDRIAL"/>
    <property type="match status" value="1"/>
</dbReference>
<dbReference type="PROSITE" id="PS50929">
    <property type="entry name" value="ABC_TM1F"/>
    <property type="match status" value="1"/>
</dbReference>
<name>A0A542XYH1_9MICO</name>
<dbReference type="OrthoDB" id="4966664at2"/>
<dbReference type="Pfam" id="PF00664">
    <property type="entry name" value="ABC_membrane"/>
    <property type="match status" value="1"/>
</dbReference>
<gene>
    <name evidence="8" type="ORF">FB468_3384</name>
</gene>
<feature type="domain" description="ABC transmembrane type-1" evidence="7">
    <location>
        <begin position="30"/>
        <end position="308"/>
    </location>
</feature>
<comment type="caution">
    <text evidence="8">The sequence shown here is derived from an EMBL/GenBank/DDBJ whole genome shotgun (WGS) entry which is preliminary data.</text>
</comment>
<dbReference type="CDD" id="cd07346">
    <property type="entry name" value="ABC_6TM_exporters"/>
    <property type="match status" value="1"/>
</dbReference>
<feature type="transmembrane region" description="Helical" evidence="6">
    <location>
        <begin position="139"/>
        <end position="158"/>
    </location>
</feature>
<dbReference type="SUPFAM" id="SSF90123">
    <property type="entry name" value="ABC transporter transmembrane region"/>
    <property type="match status" value="1"/>
</dbReference>
<reference evidence="8 9" key="1">
    <citation type="submission" date="2019-06" db="EMBL/GenBank/DDBJ databases">
        <title>Sequencing the genomes of 1000 actinobacteria strains.</title>
        <authorList>
            <person name="Klenk H.-P."/>
        </authorList>
    </citation>
    <scope>NUCLEOTIDE SEQUENCE [LARGE SCALE GENOMIC DNA]</scope>
    <source>
        <strain evidence="8 9">DSM 8803</strain>
    </source>
</reference>
<dbReference type="InterPro" id="IPR027417">
    <property type="entry name" value="P-loop_NTPase"/>
</dbReference>
<evidence type="ECO:0000256" key="2">
    <source>
        <dbReference type="ARBA" id="ARBA00022692"/>
    </source>
</evidence>
<dbReference type="AlphaFoldDB" id="A0A542XYH1"/>
<feature type="transmembrane region" description="Helical" evidence="6">
    <location>
        <begin position="257"/>
        <end position="279"/>
    </location>
</feature>
<sequence length="550" mass="56995">MRGGALALSGVRSPRQLVLQTIAASPGVAAGAAALMAVQQVAEFTVPVLLGVAIDRGIATGDLRGTVFWACLLVADFLVLVVAQQFGSRLGLRAVESVQHKLRRALVERLLSPTGLNQPRSVGELLAITGSDVTRLSHAVLIVVYPVAEVTALAYAAIALGLIWWPLGCAVLLGGLALVLAMEFIGRPFLRRTAVEQEAIAGVSAVAADTLAGVDTLRGFGARAWAVGIHSTANERALVATKRARAAEQRFVGVSRALSAVFVVGVAVTAAFLALAGTISVGQLVIVVGLVQLVIGPLEAIAINLAAVWLAALASATRVLALSAEQPARPEPRATGAELCTSEFEPEGEPPALALRWSTDERSDSSRAMLSFEVQAGEVVGVVTDSARAHELVAGLRRCGVEDAGKVMLGGSDASRLDSDALSAHLLVAPKHTAGAALPAPGQSERRAAHSVRTPHSGGELQRAALAHAYSSSAPVLVLHEPTSALDPVTEQSIAAKLRAAVAGRAVLVVTTAPALLAVTDRVHHLWGGAARSGRHHELLENSDYRQALR</sequence>